<accession>A0A1S1PWN5</accession>
<organism evidence="2 3">
    <name type="scientific">Parafrankia soli</name>
    <dbReference type="NCBI Taxonomy" id="2599596"/>
    <lineage>
        <taxon>Bacteria</taxon>
        <taxon>Bacillati</taxon>
        <taxon>Actinomycetota</taxon>
        <taxon>Actinomycetes</taxon>
        <taxon>Frankiales</taxon>
        <taxon>Frankiaceae</taxon>
        <taxon>Parafrankia</taxon>
    </lineage>
</organism>
<dbReference type="RefSeq" id="WP_071065499.1">
    <property type="nucleotide sequence ID" value="NZ_JBFLUH010000019.1"/>
</dbReference>
<feature type="region of interest" description="Disordered" evidence="1">
    <location>
        <begin position="1"/>
        <end position="33"/>
    </location>
</feature>
<sequence length="258" mass="26506">MRTVRGGTAHPGGILDPGTTIDPRGAAHPTAARRPARRVAALLLAGAVLALTACTGGSDTNGLEDASPAEIGTRSVEALRTAQSVRVVGTVQDPSADGTTNYDLVMSGSSSRGTVTSGSIVTEVVKIADDTYARGSKEYYESIGEGAAAELLADRWVRLSDDAAGQYRYFTIDGFALSIGEYVSALDGDVSTEKINGKPAVEVGSKVGTRLWAANTGDAVPLRLELLGGDEGKMEFSEYGSKVAIAAPANAVDLASLA</sequence>
<feature type="compositionally biased region" description="Low complexity" evidence="1">
    <location>
        <begin position="24"/>
        <end position="33"/>
    </location>
</feature>
<evidence type="ECO:0000313" key="2">
    <source>
        <dbReference type="EMBL" id="OHV24314.1"/>
    </source>
</evidence>
<dbReference type="EMBL" id="MAXA01000235">
    <property type="protein sequence ID" value="OHV24314.1"/>
    <property type="molecule type" value="Genomic_DNA"/>
</dbReference>
<dbReference type="AlphaFoldDB" id="A0A1S1PWN5"/>
<evidence type="ECO:0000256" key="1">
    <source>
        <dbReference type="SAM" id="MobiDB-lite"/>
    </source>
</evidence>
<name>A0A1S1PWN5_9ACTN</name>
<proteinExistence type="predicted"/>
<dbReference type="OrthoDB" id="3745543at2"/>
<reference evidence="3" key="1">
    <citation type="submission" date="2016-07" db="EMBL/GenBank/DDBJ databases">
        <title>Frankia sp. NRRL B-16219 Genome sequencing.</title>
        <authorList>
            <person name="Ghodhbane-Gtari F."/>
            <person name="Swanson E."/>
            <person name="Gueddou A."/>
            <person name="Louati M."/>
            <person name="Nouioui I."/>
            <person name="Hezbri K."/>
            <person name="Abebe-Akele F."/>
            <person name="Simpson S."/>
            <person name="Morris K."/>
            <person name="Thomas K."/>
            <person name="Gtari M."/>
            <person name="Tisa L.S."/>
        </authorList>
    </citation>
    <scope>NUCLEOTIDE SEQUENCE [LARGE SCALE GENOMIC DNA]</scope>
    <source>
        <strain evidence="3">NRRL B-16219</strain>
    </source>
</reference>
<protein>
    <recommendedName>
        <fullName evidence="4">Lipoprotein</fullName>
    </recommendedName>
</protein>
<dbReference type="Proteomes" id="UP000179769">
    <property type="component" value="Unassembled WGS sequence"/>
</dbReference>
<comment type="caution">
    <text evidence="2">The sequence shown here is derived from an EMBL/GenBank/DDBJ whole genome shotgun (WGS) entry which is preliminary data.</text>
</comment>
<dbReference type="Gene3D" id="2.50.20.20">
    <property type="match status" value="1"/>
</dbReference>
<evidence type="ECO:0008006" key="4">
    <source>
        <dbReference type="Google" id="ProtNLM"/>
    </source>
</evidence>
<gene>
    <name evidence="2" type="ORF">BBK14_05480</name>
</gene>
<keyword evidence="3" id="KW-1185">Reference proteome</keyword>
<evidence type="ECO:0000313" key="3">
    <source>
        <dbReference type="Proteomes" id="UP000179769"/>
    </source>
</evidence>